<dbReference type="Gene3D" id="2.40.160.20">
    <property type="match status" value="1"/>
</dbReference>
<evidence type="ECO:0008006" key="4">
    <source>
        <dbReference type="Google" id="ProtNLM"/>
    </source>
</evidence>
<dbReference type="InterPro" id="IPR011250">
    <property type="entry name" value="OMP/PagP_B-barrel"/>
</dbReference>
<dbReference type="AlphaFoldDB" id="A0A066UGI1"/>
<evidence type="ECO:0000313" key="3">
    <source>
        <dbReference type="Proteomes" id="UP000027219"/>
    </source>
</evidence>
<proteinExistence type="predicted"/>
<protein>
    <recommendedName>
        <fullName evidence="4">Outer membrane protein beta-barrel domain-containing protein</fullName>
    </recommendedName>
</protein>
<dbReference type="Proteomes" id="UP000027219">
    <property type="component" value="Unassembled WGS sequence"/>
</dbReference>
<reference evidence="2 3" key="1">
    <citation type="submission" date="2014-02" db="EMBL/GenBank/DDBJ databases">
        <title>Vibrio fortis Dalian14 Genome Sequencing.</title>
        <authorList>
            <person name="Wang Y."/>
            <person name="Song L."/>
            <person name="Liu G."/>
            <person name="Ding J."/>
        </authorList>
    </citation>
    <scope>NUCLEOTIDE SEQUENCE [LARGE SCALE GENOMIC DNA]</scope>
    <source>
        <strain evidence="2 3">Dalian14</strain>
    </source>
</reference>
<sequence length="160" mass="17801">MKYFVVLAVMLSGFAVSAAFAVNDDVEHFVSLGVLDGYTALNESEFTPAVGYHALIDDRHRWGLGVAHSMKSDYTTTTGSYDYVYNFDSKWAIFGGVSTGYSFAKSDDGVLAGGQFGSTFEPVENMKMELGYRIHDTLDNWKDRDMSRIEGIYFGFSMKV</sequence>
<organism evidence="2 3">
    <name type="scientific">Vibrio fortis</name>
    <dbReference type="NCBI Taxonomy" id="212667"/>
    <lineage>
        <taxon>Bacteria</taxon>
        <taxon>Pseudomonadati</taxon>
        <taxon>Pseudomonadota</taxon>
        <taxon>Gammaproteobacteria</taxon>
        <taxon>Vibrionales</taxon>
        <taxon>Vibrionaceae</taxon>
        <taxon>Vibrio</taxon>
    </lineage>
</organism>
<gene>
    <name evidence="2" type="ORF">VFDL14_10010</name>
</gene>
<keyword evidence="3" id="KW-1185">Reference proteome</keyword>
<comment type="caution">
    <text evidence="2">The sequence shown here is derived from an EMBL/GenBank/DDBJ whole genome shotgun (WGS) entry which is preliminary data.</text>
</comment>
<keyword evidence="1" id="KW-0732">Signal</keyword>
<feature type="chain" id="PRO_5001627224" description="Outer membrane protein beta-barrel domain-containing protein" evidence="1">
    <location>
        <begin position="22"/>
        <end position="160"/>
    </location>
</feature>
<dbReference type="SUPFAM" id="SSF56925">
    <property type="entry name" value="OMPA-like"/>
    <property type="match status" value="1"/>
</dbReference>
<evidence type="ECO:0000313" key="2">
    <source>
        <dbReference type="EMBL" id="KDN26541.1"/>
    </source>
</evidence>
<dbReference type="EMBL" id="JFFR01000033">
    <property type="protein sequence ID" value="KDN26541.1"/>
    <property type="molecule type" value="Genomic_DNA"/>
</dbReference>
<dbReference type="STRING" id="212667.VFDL14_10010"/>
<name>A0A066UGI1_9VIBR</name>
<accession>A0A066UGI1</accession>
<feature type="signal peptide" evidence="1">
    <location>
        <begin position="1"/>
        <end position="21"/>
    </location>
</feature>
<dbReference type="OrthoDB" id="5822492at2"/>
<dbReference type="RefSeq" id="WP_032553451.1">
    <property type="nucleotide sequence ID" value="NZ_JFFR01000033.1"/>
</dbReference>
<evidence type="ECO:0000256" key="1">
    <source>
        <dbReference type="SAM" id="SignalP"/>
    </source>
</evidence>